<comment type="similarity">
    <text evidence="1">Belongs to the glycosyltransferase 2 family.</text>
</comment>
<dbReference type="PATRIC" id="fig|1450449.3.peg.2260"/>
<dbReference type="InterPro" id="IPR029044">
    <property type="entry name" value="Nucleotide-diphossugar_trans"/>
</dbReference>
<proteinExistence type="inferred from homology"/>
<evidence type="ECO:0000313" key="5">
    <source>
        <dbReference type="EMBL" id="EXI61329.1"/>
    </source>
</evidence>
<dbReference type="PANTHER" id="PTHR43179:SF12">
    <property type="entry name" value="GALACTOFURANOSYLTRANSFERASE GLFT2"/>
    <property type="match status" value="1"/>
</dbReference>
<dbReference type="GO" id="GO:0016757">
    <property type="term" value="F:glycosyltransferase activity"/>
    <property type="evidence" value="ECO:0007669"/>
    <property type="project" value="UniProtKB-KW"/>
</dbReference>
<evidence type="ECO:0000313" key="6">
    <source>
        <dbReference type="Proteomes" id="UP000054123"/>
    </source>
</evidence>
<comment type="caution">
    <text evidence="5">The sequence shown here is derived from an EMBL/GenBank/DDBJ whole genome shotgun (WGS) entry which is preliminary data.</text>
</comment>
<dbReference type="Pfam" id="PF00535">
    <property type="entry name" value="Glycos_transf_2"/>
    <property type="match status" value="1"/>
</dbReference>
<dbReference type="AlphaFoldDB" id="A0A011P497"/>
<keyword evidence="2" id="KW-0328">Glycosyltransferase</keyword>
<dbReference type="PANTHER" id="PTHR43179">
    <property type="entry name" value="RHAMNOSYLTRANSFERASE WBBL"/>
    <property type="match status" value="1"/>
</dbReference>
<dbReference type="InterPro" id="IPR001173">
    <property type="entry name" value="Glyco_trans_2-like"/>
</dbReference>
<keyword evidence="6" id="KW-1185">Reference proteome</keyword>
<reference evidence="5 6" key="1">
    <citation type="journal article" date="2014" name="Genome Announc.">
        <title>Genome Sequence of a Presumptive Mannheimia haemolytica Strain with an A1/A6-Cross-Reactive Serotype from a White-Tailed Deer (Odocoileus virginianus).</title>
        <authorList>
            <person name="Lawrence P.K."/>
            <person name="Bey R.F."/>
            <person name="Wiener B."/>
            <person name="Kittichotirat W."/>
            <person name="Bumgarner R.E."/>
        </authorList>
    </citation>
    <scope>NUCLEOTIDE SEQUENCE [LARGE SCALE GENOMIC DNA]</scope>
    <source>
        <strain evidence="5 6">PKL10</strain>
    </source>
</reference>
<dbReference type="EMBL" id="JANJ01000009">
    <property type="protein sequence ID" value="EXI61329.1"/>
    <property type="molecule type" value="Genomic_DNA"/>
</dbReference>
<dbReference type="Proteomes" id="UP000054123">
    <property type="component" value="Unassembled WGS sequence"/>
</dbReference>
<evidence type="ECO:0000256" key="3">
    <source>
        <dbReference type="ARBA" id="ARBA00022679"/>
    </source>
</evidence>
<gene>
    <name evidence="5" type="ORF">AK33_11325</name>
</gene>
<sequence length="294" mass="34441">MLSILIITYGREQELFETLEYINRYSGEDVELLLLDNNETEQLKLKCENIFASNKNITFKYFNDGINYGVAKGRNYLIEKAQGDILVTLDDDIECTDITLLLNRVKDYFEQYPNVGALAFNIKNFYTREALRHEIPHGRKDLDFNSNFETYYFIGAGHAIRKSVYEAAGLYPLDLGLYGGEERDLSFRILEAGFDILYTSDIVIYHKVSPNGRMPRKEEDYYRFRNQLIVLNRYMPFVYRLTSNIIWSIYYLSIKKGSFSEVINILNEVRKIKSSIISKDALKKMKLMNARILY</sequence>
<evidence type="ECO:0000256" key="2">
    <source>
        <dbReference type="ARBA" id="ARBA00022676"/>
    </source>
</evidence>
<evidence type="ECO:0000259" key="4">
    <source>
        <dbReference type="Pfam" id="PF00535"/>
    </source>
</evidence>
<organism evidence="5 6">
    <name type="scientific">Mannheimia granulomatis</name>
    <dbReference type="NCBI Taxonomy" id="85402"/>
    <lineage>
        <taxon>Bacteria</taxon>
        <taxon>Pseudomonadati</taxon>
        <taxon>Pseudomonadota</taxon>
        <taxon>Gammaproteobacteria</taxon>
        <taxon>Pasteurellales</taxon>
        <taxon>Pasteurellaceae</taxon>
        <taxon>Mannheimia</taxon>
    </lineage>
</organism>
<dbReference type="OrthoDB" id="9801954at2"/>
<feature type="domain" description="Glycosyltransferase 2-like" evidence="4">
    <location>
        <begin position="3"/>
        <end position="166"/>
    </location>
</feature>
<protein>
    <submittedName>
        <fullName evidence="5">Glycosyltransferase</fullName>
    </submittedName>
</protein>
<keyword evidence="3 5" id="KW-0808">Transferase</keyword>
<accession>A0A011P497</accession>
<name>A0A011P497_9PAST</name>
<dbReference type="RefSeq" id="WP_042804491.1">
    <property type="nucleotide sequence ID" value="NZ_AVSP01000018.1"/>
</dbReference>
<dbReference type="Gene3D" id="3.90.550.10">
    <property type="entry name" value="Spore Coat Polysaccharide Biosynthesis Protein SpsA, Chain A"/>
    <property type="match status" value="1"/>
</dbReference>
<dbReference type="SUPFAM" id="SSF53448">
    <property type="entry name" value="Nucleotide-diphospho-sugar transferases"/>
    <property type="match status" value="1"/>
</dbReference>
<evidence type="ECO:0000256" key="1">
    <source>
        <dbReference type="ARBA" id="ARBA00006739"/>
    </source>
</evidence>